<sequence length="309" mass="32832">MAAPRRVHWAIEAEAFSAANSPAGSSSSSSQESESASAHSVESHEQHPSAQTPPRPTRYPLPPTPHPNTDVPLPTINAASTLAQAVVPPPPQTLPMNTHAHPALHPALTPAAALQAPLDLSLPSVALHSLPHELLHAPACNPPEKHLVVRISTFDATPASFKYKARVQVVAANGACVTVGEVLTKIHTTLRMQDAGLSSQMQGPPSPTTSVVSSASSGSTTSRTTPSPSAAAFAFVSEQDLAWRNSYRDRRIQTLNSPDAGYYEQEWSVGARFIDRFLGHTMFAGLTPLPSGRVDFQLQMVVPSRYSTA</sequence>
<name>A0ABQ0LKF5_MYCCL</name>
<feature type="region of interest" description="Disordered" evidence="1">
    <location>
        <begin position="15"/>
        <end position="74"/>
    </location>
</feature>
<protein>
    <recommendedName>
        <fullName evidence="2">DUF6699 domain-containing protein</fullName>
    </recommendedName>
</protein>
<accession>A0ABQ0LKF5</accession>
<organism evidence="3 4">
    <name type="scientific">Mycena chlorophos</name>
    <name type="common">Agaric fungus</name>
    <name type="synonym">Agaricus chlorophos</name>
    <dbReference type="NCBI Taxonomy" id="658473"/>
    <lineage>
        <taxon>Eukaryota</taxon>
        <taxon>Fungi</taxon>
        <taxon>Dikarya</taxon>
        <taxon>Basidiomycota</taxon>
        <taxon>Agaricomycotina</taxon>
        <taxon>Agaricomycetes</taxon>
        <taxon>Agaricomycetidae</taxon>
        <taxon>Agaricales</taxon>
        <taxon>Marasmiineae</taxon>
        <taxon>Mycenaceae</taxon>
        <taxon>Mycena</taxon>
    </lineage>
</organism>
<evidence type="ECO:0000256" key="1">
    <source>
        <dbReference type="SAM" id="MobiDB-lite"/>
    </source>
</evidence>
<reference evidence="3" key="1">
    <citation type="submission" date="2014-09" db="EMBL/GenBank/DDBJ databases">
        <title>Genome sequence of the luminous mushroom Mycena chlorophos for searching fungal bioluminescence genes.</title>
        <authorList>
            <person name="Tanaka Y."/>
            <person name="Kasuga D."/>
            <person name="Oba Y."/>
            <person name="Hase S."/>
            <person name="Sato K."/>
            <person name="Oba Y."/>
            <person name="Sakakibara Y."/>
        </authorList>
    </citation>
    <scope>NUCLEOTIDE SEQUENCE</scope>
</reference>
<feature type="compositionally biased region" description="Pro residues" evidence="1">
    <location>
        <begin position="51"/>
        <end position="66"/>
    </location>
</feature>
<feature type="domain" description="DUF6699" evidence="2">
    <location>
        <begin position="129"/>
        <end position="288"/>
    </location>
</feature>
<evidence type="ECO:0000313" key="4">
    <source>
        <dbReference type="Proteomes" id="UP000815677"/>
    </source>
</evidence>
<feature type="region of interest" description="Disordered" evidence="1">
    <location>
        <begin position="196"/>
        <end position="228"/>
    </location>
</feature>
<feature type="compositionally biased region" description="Low complexity" evidence="1">
    <location>
        <begin position="208"/>
        <end position="228"/>
    </location>
</feature>
<dbReference type="Pfam" id="PF20415">
    <property type="entry name" value="DUF6699"/>
    <property type="match status" value="1"/>
</dbReference>
<dbReference type="InterPro" id="IPR046522">
    <property type="entry name" value="DUF6699"/>
</dbReference>
<keyword evidence="4" id="KW-1185">Reference proteome</keyword>
<gene>
    <name evidence="3" type="ORF">MCHLO_08187</name>
</gene>
<evidence type="ECO:0000259" key="2">
    <source>
        <dbReference type="Pfam" id="PF20415"/>
    </source>
</evidence>
<dbReference type="EMBL" id="DF846796">
    <property type="protein sequence ID" value="GAT51007.1"/>
    <property type="molecule type" value="Genomic_DNA"/>
</dbReference>
<evidence type="ECO:0000313" key="3">
    <source>
        <dbReference type="EMBL" id="GAT51007.1"/>
    </source>
</evidence>
<proteinExistence type="predicted"/>
<feature type="compositionally biased region" description="Low complexity" evidence="1">
    <location>
        <begin position="15"/>
        <end position="40"/>
    </location>
</feature>
<dbReference type="Proteomes" id="UP000815677">
    <property type="component" value="Unassembled WGS sequence"/>
</dbReference>